<feature type="transmembrane region" description="Helical" evidence="6">
    <location>
        <begin position="59"/>
        <end position="77"/>
    </location>
</feature>
<evidence type="ECO:0000313" key="8">
    <source>
        <dbReference type="EMBL" id="HJC64927.1"/>
    </source>
</evidence>
<keyword evidence="5 6" id="KW-0472">Membrane</keyword>
<dbReference type="Gene3D" id="1.20.120.940">
    <property type="entry name" value="Putative aromatic acid exporter, C-terminal domain"/>
    <property type="match status" value="1"/>
</dbReference>
<keyword evidence="3 6" id="KW-0812">Transmembrane</keyword>
<feature type="domain" description="Putative aromatic acid exporter C-terminal" evidence="7">
    <location>
        <begin position="156"/>
        <end position="320"/>
    </location>
</feature>
<accession>A0A9D2PPN7</accession>
<comment type="subcellular location">
    <subcellularLocation>
        <location evidence="1">Cell membrane</location>
        <topology evidence="1">Multi-pass membrane protein</topology>
    </subcellularLocation>
</comment>
<dbReference type="Proteomes" id="UP000823886">
    <property type="component" value="Unassembled WGS sequence"/>
</dbReference>
<organism evidence="8 9">
    <name type="scientific">Candidatus Blautia merdavium</name>
    <dbReference type="NCBI Taxonomy" id="2838494"/>
    <lineage>
        <taxon>Bacteria</taxon>
        <taxon>Bacillati</taxon>
        <taxon>Bacillota</taxon>
        <taxon>Clostridia</taxon>
        <taxon>Lachnospirales</taxon>
        <taxon>Lachnospiraceae</taxon>
        <taxon>Blautia</taxon>
    </lineage>
</organism>
<name>A0A9D2PPN7_9FIRM</name>
<dbReference type="Pfam" id="PF11728">
    <property type="entry name" value="ArAE_1_C"/>
    <property type="match status" value="1"/>
</dbReference>
<reference evidence="8" key="2">
    <citation type="submission" date="2021-04" db="EMBL/GenBank/DDBJ databases">
        <authorList>
            <person name="Gilroy R."/>
        </authorList>
    </citation>
    <scope>NUCLEOTIDE SEQUENCE</scope>
    <source>
        <strain evidence="8">ChiBcec2-3848</strain>
    </source>
</reference>
<dbReference type="GO" id="GO:0005886">
    <property type="term" value="C:plasma membrane"/>
    <property type="evidence" value="ECO:0007669"/>
    <property type="project" value="UniProtKB-SubCell"/>
</dbReference>
<protein>
    <recommendedName>
        <fullName evidence="7">Putative aromatic acid exporter C-terminal domain-containing protein</fullName>
    </recommendedName>
</protein>
<keyword evidence="2" id="KW-1003">Cell membrane</keyword>
<comment type="caution">
    <text evidence="8">The sequence shown here is derived from an EMBL/GenBank/DDBJ whole genome shotgun (WGS) entry which is preliminary data.</text>
</comment>
<gene>
    <name evidence="8" type="ORF">H9753_15145</name>
</gene>
<reference evidence="8" key="1">
    <citation type="journal article" date="2021" name="PeerJ">
        <title>Extensive microbial diversity within the chicken gut microbiome revealed by metagenomics and culture.</title>
        <authorList>
            <person name="Gilroy R."/>
            <person name="Ravi A."/>
            <person name="Getino M."/>
            <person name="Pursley I."/>
            <person name="Horton D.L."/>
            <person name="Alikhan N.F."/>
            <person name="Baker D."/>
            <person name="Gharbi K."/>
            <person name="Hall N."/>
            <person name="Watson M."/>
            <person name="Adriaenssens E.M."/>
            <person name="Foster-Nyarko E."/>
            <person name="Jarju S."/>
            <person name="Secka A."/>
            <person name="Antonio M."/>
            <person name="Oren A."/>
            <person name="Chaudhuri R.R."/>
            <person name="La Ragione R."/>
            <person name="Hildebrand F."/>
            <person name="Pallen M.J."/>
        </authorList>
    </citation>
    <scope>NUCLEOTIDE SEQUENCE</scope>
    <source>
        <strain evidence="8">ChiBcec2-3848</strain>
    </source>
</reference>
<dbReference type="AlphaFoldDB" id="A0A9D2PPN7"/>
<keyword evidence="4 6" id="KW-1133">Transmembrane helix</keyword>
<dbReference type="PANTHER" id="PTHR40064:SF1">
    <property type="entry name" value="MEMBRANE PROTEIN"/>
    <property type="match status" value="1"/>
</dbReference>
<evidence type="ECO:0000256" key="6">
    <source>
        <dbReference type="SAM" id="Phobius"/>
    </source>
</evidence>
<evidence type="ECO:0000256" key="1">
    <source>
        <dbReference type="ARBA" id="ARBA00004651"/>
    </source>
</evidence>
<proteinExistence type="predicted"/>
<dbReference type="InterPro" id="IPR038323">
    <property type="entry name" value="ArAE_1_C_sf"/>
</dbReference>
<evidence type="ECO:0000259" key="7">
    <source>
        <dbReference type="Pfam" id="PF11728"/>
    </source>
</evidence>
<dbReference type="InterPro" id="IPR021062">
    <property type="entry name" value="ArAE_1_C"/>
</dbReference>
<evidence type="ECO:0000313" key="9">
    <source>
        <dbReference type="Proteomes" id="UP000823886"/>
    </source>
</evidence>
<dbReference type="PANTHER" id="PTHR40064">
    <property type="entry name" value="MEMBRANE PROTEIN-RELATED"/>
    <property type="match status" value="1"/>
</dbReference>
<dbReference type="EMBL" id="DWVZ01000218">
    <property type="protein sequence ID" value="HJC64927.1"/>
    <property type="molecule type" value="Genomic_DNA"/>
</dbReference>
<sequence length="338" mass="39741">MEERKYKAGKILLVAVKTAIGASLAIYLAECLRLQFHTSAGIIALLSVLTTKWGTLKLSLLRIVTFLFTAAACWLLLQYFRGDWIGFGIFLFFLVGICEWLDLRGTVSVNAVIATHFMTVRDFSVEFVCNELLLVLLGVTIAFVLNLFQGNRTYQKMIIENMRYTEQQLQEILEKLALYLEGESLESSVWDEIIAFEKELRGFVEQAWEYQNNTWHFHPGYYIDYFEMRLKQYGILHSLHYEIKKIRTIPAYAAVVADYIRYMKQYVVEMNRPDSQIQRLHGIIEGMKQEELPKSWELFEGKAKIYHILMDLEEFLICKKRFVEGLDEKKLRIYWNRE</sequence>
<dbReference type="InterPro" id="IPR010343">
    <property type="entry name" value="ArAE_1"/>
</dbReference>
<feature type="transmembrane region" description="Helical" evidence="6">
    <location>
        <begin position="123"/>
        <end position="148"/>
    </location>
</feature>
<evidence type="ECO:0000256" key="3">
    <source>
        <dbReference type="ARBA" id="ARBA00022692"/>
    </source>
</evidence>
<feature type="transmembrane region" description="Helical" evidence="6">
    <location>
        <begin position="12"/>
        <end position="29"/>
    </location>
</feature>
<dbReference type="Pfam" id="PF06081">
    <property type="entry name" value="ArAE_1"/>
    <property type="match status" value="1"/>
</dbReference>
<feature type="transmembrane region" description="Helical" evidence="6">
    <location>
        <begin position="84"/>
        <end position="103"/>
    </location>
</feature>
<dbReference type="InterPro" id="IPR052984">
    <property type="entry name" value="UPF0421"/>
</dbReference>
<evidence type="ECO:0000256" key="5">
    <source>
        <dbReference type="ARBA" id="ARBA00023136"/>
    </source>
</evidence>
<evidence type="ECO:0000256" key="4">
    <source>
        <dbReference type="ARBA" id="ARBA00022989"/>
    </source>
</evidence>
<evidence type="ECO:0000256" key="2">
    <source>
        <dbReference type="ARBA" id="ARBA00022475"/>
    </source>
</evidence>